<dbReference type="RefSeq" id="WP_138534598.1">
    <property type="nucleotide sequence ID" value="NZ_VANR01000001.1"/>
</dbReference>
<comment type="caution">
    <text evidence="2">The sequence shown here is derived from an EMBL/GenBank/DDBJ whole genome shotgun (WGS) entry which is preliminary data.</text>
</comment>
<dbReference type="Gene3D" id="2.60.40.3140">
    <property type="match status" value="1"/>
</dbReference>
<reference evidence="2 3" key="1">
    <citation type="submission" date="2019-05" db="EMBL/GenBank/DDBJ databases">
        <title>Polaribacter aestuariivivens sp. nov., isolated from a tidal flat.</title>
        <authorList>
            <person name="Yoon J.-H."/>
        </authorList>
    </citation>
    <scope>NUCLEOTIDE SEQUENCE [LARGE SCALE GENOMIC DNA]</scope>
    <source>
        <strain evidence="2 3">DBTF-3</strain>
    </source>
</reference>
<accession>A0A5S3NFP8</accession>
<proteinExistence type="predicted"/>
<evidence type="ECO:0000313" key="2">
    <source>
        <dbReference type="EMBL" id="TMM32386.1"/>
    </source>
</evidence>
<dbReference type="SUPFAM" id="SSF54001">
    <property type="entry name" value="Cysteine proteinases"/>
    <property type="match status" value="1"/>
</dbReference>
<evidence type="ECO:0000313" key="3">
    <source>
        <dbReference type="Proteomes" id="UP000307140"/>
    </source>
</evidence>
<gene>
    <name evidence="2" type="ORF">FDT66_02665</name>
</gene>
<keyword evidence="3" id="KW-1185">Reference proteome</keyword>
<dbReference type="Gene3D" id="3.10.620.30">
    <property type="match status" value="1"/>
</dbReference>
<sequence>MKKIIFTLFLMNQIVILAQDYKFGKVSKEELTENFYPLDSTADAAYLYKSRRTYFDFSVSSGNFQLVTDFHERIKIYTKEGFDFATKSVVYYNPDSGESETVSSIKGYTFYLENGKVKKEKLSSKSIFKDKLSKFNSVKKITMPNIKEGVVIELRYKVISPYATSIDDLELQFGIPVKKLHSQVEIPEYYVFNKKSIGYHHIKMETDSKSGRIGNTGYRINVYEFNDTNIPALKDNEPYISSVKNYRGGMSFELTQTNLLSIGGGIESFSNTWENVSKKIYKRSSFGGELSKSSYYKDDLETILATAKTDSDKVISIFKFVKNQIKWNGYYGIYSDNGVRKAYKERVGNVADINLMLTAMLRSANLNADPVLVSTRTNGVPFFPTIDGFNYVISLVEFSAGGFMLLDATEPFSSPNILPRRTLNWNGRRISKNGNSSWIRLTSSTTAAQENNIMINISDDLKVKGLLRTKFFNLDALTYRRNHNHLNEEDIITNLEEKSNIEIEDFKLVNKKAVEKPVIRNVKFSSEDLIESINGKLYIEPLLFLSQHKNPFKLEERKFPVDFTSPWSIKNVVSIKLPKGYKAENLPESLAIGLPENLGVFKFQVTEAAGKINTICVLQFNSAIVAPQHYSALKDFYGKLVKKESEKIVLVKI</sequence>
<dbReference type="Proteomes" id="UP000307140">
    <property type="component" value="Unassembled WGS sequence"/>
</dbReference>
<dbReference type="AlphaFoldDB" id="A0A5S3NFP8"/>
<dbReference type="EMBL" id="VANR01000001">
    <property type="protein sequence ID" value="TMM32386.1"/>
    <property type="molecule type" value="Genomic_DNA"/>
</dbReference>
<dbReference type="Pfam" id="PF01841">
    <property type="entry name" value="Transglut_core"/>
    <property type="match status" value="1"/>
</dbReference>
<evidence type="ECO:0000259" key="1">
    <source>
        <dbReference type="Pfam" id="PF01841"/>
    </source>
</evidence>
<feature type="domain" description="Transglutaminase-like" evidence="1">
    <location>
        <begin position="303"/>
        <end position="377"/>
    </location>
</feature>
<organism evidence="2 3">
    <name type="scientific">Polaribacter aestuariivivens</name>
    <dbReference type="NCBI Taxonomy" id="2304626"/>
    <lineage>
        <taxon>Bacteria</taxon>
        <taxon>Pseudomonadati</taxon>
        <taxon>Bacteroidota</taxon>
        <taxon>Flavobacteriia</taxon>
        <taxon>Flavobacteriales</taxon>
        <taxon>Flavobacteriaceae</taxon>
    </lineage>
</organism>
<dbReference type="Gene3D" id="2.60.120.1130">
    <property type="match status" value="1"/>
</dbReference>
<protein>
    <submittedName>
        <fullName evidence="2">DUF3857 domain-containing protein</fullName>
    </submittedName>
</protein>
<dbReference type="InterPro" id="IPR038765">
    <property type="entry name" value="Papain-like_cys_pep_sf"/>
</dbReference>
<dbReference type="InterPro" id="IPR002931">
    <property type="entry name" value="Transglutaminase-like"/>
</dbReference>
<dbReference type="OrthoDB" id="98874at2"/>
<name>A0A5S3NFP8_9FLAO</name>